<proteinExistence type="predicted"/>
<dbReference type="Proteomes" id="UP000054928">
    <property type="component" value="Unassembled WGS sequence"/>
</dbReference>
<reference evidence="2" key="1">
    <citation type="submission" date="2014-09" db="EMBL/GenBank/DDBJ databases">
        <authorList>
            <person name="Sharma Rahul"/>
            <person name="Thines Marco"/>
        </authorList>
    </citation>
    <scope>NUCLEOTIDE SEQUENCE [LARGE SCALE GENOMIC DNA]</scope>
</reference>
<sequence length="138" mass="16095">MLASSFATREHHTWRTEQWYKTWERLPCMKEVTSFKLPKLRKTYLTFPALIKKVINMLPVTKAKQKLGSLPQSSARTKTETTILFVKQACNKKRSQRLMRKVDIETIIVFSSEHRTQAAMYMKPACLCILCKIKVTCP</sequence>
<evidence type="ECO:0000313" key="1">
    <source>
        <dbReference type="EMBL" id="CEG45387.1"/>
    </source>
</evidence>
<dbReference type="AlphaFoldDB" id="A0A0N7L6W2"/>
<dbReference type="EMBL" id="CCYD01001572">
    <property type="protein sequence ID" value="CEG45387.1"/>
    <property type="molecule type" value="Genomic_DNA"/>
</dbReference>
<name>A0A0N7L6W2_PLAHL</name>
<keyword evidence="2" id="KW-1185">Reference proteome</keyword>
<protein>
    <submittedName>
        <fullName evidence="1">Uncharacterized protein</fullName>
    </submittedName>
</protein>
<evidence type="ECO:0000313" key="2">
    <source>
        <dbReference type="Proteomes" id="UP000054928"/>
    </source>
</evidence>
<dbReference type="RefSeq" id="XP_024581756.1">
    <property type="nucleotide sequence ID" value="XM_024716127.2"/>
</dbReference>
<organism evidence="1 2">
    <name type="scientific">Plasmopara halstedii</name>
    <name type="common">Downy mildew of sunflower</name>
    <dbReference type="NCBI Taxonomy" id="4781"/>
    <lineage>
        <taxon>Eukaryota</taxon>
        <taxon>Sar</taxon>
        <taxon>Stramenopiles</taxon>
        <taxon>Oomycota</taxon>
        <taxon>Peronosporomycetes</taxon>
        <taxon>Peronosporales</taxon>
        <taxon>Peronosporaceae</taxon>
        <taxon>Plasmopara</taxon>
    </lineage>
</organism>
<dbReference type="GeneID" id="36409851"/>
<accession>A0A0N7L6W2</accession>